<proteinExistence type="predicted"/>
<keyword evidence="2" id="KW-0472">Membrane</keyword>
<reference evidence="3 4" key="1">
    <citation type="submission" date="2015-10" db="EMBL/GenBank/DDBJ databases">
        <title>Draft genome sequence of Streptomyces longwoodensis DSM 41677, type strain for the species Streptomyces longwoodensis.</title>
        <authorList>
            <person name="Ruckert C."/>
            <person name="Winkler A."/>
            <person name="Kalinowski J."/>
            <person name="Kampfer P."/>
            <person name="Glaeser S."/>
        </authorList>
    </citation>
    <scope>NUCLEOTIDE SEQUENCE [LARGE SCALE GENOMIC DNA]</scope>
    <source>
        <strain evidence="3 4">DSM 41677</strain>
    </source>
</reference>
<evidence type="ECO:0000256" key="1">
    <source>
        <dbReference type="SAM" id="MobiDB-lite"/>
    </source>
</evidence>
<accession>A0A101QZ16</accession>
<feature type="region of interest" description="Disordered" evidence="1">
    <location>
        <begin position="37"/>
        <end position="115"/>
    </location>
</feature>
<keyword evidence="4" id="KW-1185">Reference proteome</keyword>
<feature type="transmembrane region" description="Helical" evidence="2">
    <location>
        <begin position="6"/>
        <end position="29"/>
    </location>
</feature>
<dbReference type="InterPro" id="IPR045513">
    <property type="entry name" value="DUF6479"/>
</dbReference>
<keyword evidence="2" id="KW-0812">Transmembrane</keyword>
<feature type="compositionally biased region" description="Basic and acidic residues" evidence="1">
    <location>
        <begin position="61"/>
        <end position="80"/>
    </location>
</feature>
<name>A0A101QZ16_9ACTN</name>
<dbReference type="Proteomes" id="UP000053271">
    <property type="component" value="Unassembled WGS sequence"/>
</dbReference>
<keyword evidence="2" id="KW-1133">Transmembrane helix</keyword>
<comment type="caution">
    <text evidence="3">The sequence shown here is derived from an EMBL/GenBank/DDBJ whole genome shotgun (WGS) entry which is preliminary data.</text>
</comment>
<evidence type="ECO:0000313" key="4">
    <source>
        <dbReference type="Proteomes" id="UP000053271"/>
    </source>
</evidence>
<dbReference type="AlphaFoldDB" id="A0A101QZ16"/>
<dbReference type="EMBL" id="LMWS01000015">
    <property type="protein sequence ID" value="KUN38642.1"/>
    <property type="molecule type" value="Genomic_DNA"/>
</dbReference>
<gene>
    <name evidence="3" type="ORF">AQJ30_12855</name>
</gene>
<feature type="compositionally biased region" description="Gly residues" evidence="1">
    <location>
        <begin position="103"/>
        <end position="115"/>
    </location>
</feature>
<organism evidence="3 4">
    <name type="scientific">Streptomyces longwoodensis</name>
    <dbReference type="NCBI Taxonomy" id="68231"/>
    <lineage>
        <taxon>Bacteria</taxon>
        <taxon>Bacillati</taxon>
        <taxon>Actinomycetota</taxon>
        <taxon>Actinomycetes</taxon>
        <taxon>Kitasatosporales</taxon>
        <taxon>Streptomycetaceae</taxon>
        <taxon>Streptomyces</taxon>
    </lineage>
</organism>
<evidence type="ECO:0008006" key="5">
    <source>
        <dbReference type="Google" id="ProtNLM"/>
    </source>
</evidence>
<dbReference type="STRING" id="68231.AQJ30_12855"/>
<protein>
    <recommendedName>
        <fullName evidence="5">Secreted protein</fullName>
    </recommendedName>
</protein>
<sequence>MAASGRSALATVAFIAVGLALVGGLIYAFRLGFKVRKNEPAPPAPSEQPQRPVDGPVQESSRVREPNEMPRSEDGSRLTPHELNPTGGRDSADQTPPRWNDGSSGGFGSGGPGAR</sequence>
<dbReference type="Pfam" id="PF20087">
    <property type="entry name" value="DUF6479"/>
    <property type="match status" value="1"/>
</dbReference>
<evidence type="ECO:0000313" key="3">
    <source>
        <dbReference type="EMBL" id="KUN38642.1"/>
    </source>
</evidence>
<evidence type="ECO:0000256" key="2">
    <source>
        <dbReference type="SAM" id="Phobius"/>
    </source>
</evidence>